<keyword evidence="1" id="KW-1133">Transmembrane helix</keyword>
<feature type="transmembrane region" description="Helical" evidence="1">
    <location>
        <begin position="45"/>
        <end position="69"/>
    </location>
</feature>
<reference evidence="2" key="1">
    <citation type="submission" date="2022-11" db="EMBL/GenBank/DDBJ databases">
        <title>Marilongibacter aestuarii gen. nov., sp. nov., isolated from tidal flat sediment.</title>
        <authorList>
            <person name="Jiayan W."/>
        </authorList>
    </citation>
    <scope>NUCLEOTIDE SEQUENCE</scope>
    <source>
        <strain evidence="2">Z1-6</strain>
    </source>
</reference>
<feature type="transmembrane region" description="Helical" evidence="1">
    <location>
        <begin position="7"/>
        <end position="33"/>
    </location>
</feature>
<dbReference type="AlphaFoldDB" id="A0A9X3FAN8"/>
<dbReference type="Proteomes" id="UP001145087">
    <property type="component" value="Unassembled WGS sequence"/>
</dbReference>
<keyword evidence="3" id="KW-1185">Reference proteome</keyword>
<accession>A0A9X3FAN8</accession>
<proteinExistence type="predicted"/>
<keyword evidence="1" id="KW-0472">Membrane</keyword>
<evidence type="ECO:0000256" key="1">
    <source>
        <dbReference type="SAM" id="Phobius"/>
    </source>
</evidence>
<evidence type="ECO:0000313" key="2">
    <source>
        <dbReference type="EMBL" id="MCY1722962.1"/>
    </source>
</evidence>
<organism evidence="2 3">
    <name type="scientific">Draconibacterium aestuarii</name>
    <dbReference type="NCBI Taxonomy" id="2998507"/>
    <lineage>
        <taxon>Bacteria</taxon>
        <taxon>Pseudomonadati</taxon>
        <taxon>Bacteroidota</taxon>
        <taxon>Bacteroidia</taxon>
        <taxon>Marinilabiliales</taxon>
        <taxon>Prolixibacteraceae</taxon>
        <taxon>Draconibacterium</taxon>
    </lineage>
</organism>
<protein>
    <submittedName>
        <fullName evidence="2">Oligosaccharide flippase family protein</fullName>
    </submittedName>
</protein>
<gene>
    <name evidence="2" type="ORF">OU798_21625</name>
</gene>
<sequence>MERHINVVAALQIGYSILGLIIAGTLFAVFYLIGDFVDDHEAQFVLSIIANVIMVVSVIVSIPGILAGIGLFKRKEWARILTLIISVLNLFSFPIGTALGIYSIWALVQPEIIEAFKNS</sequence>
<evidence type="ECO:0000313" key="3">
    <source>
        <dbReference type="Proteomes" id="UP001145087"/>
    </source>
</evidence>
<feature type="transmembrane region" description="Helical" evidence="1">
    <location>
        <begin position="81"/>
        <end position="108"/>
    </location>
</feature>
<keyword evidence="1" id="KW-0812">Transmembrane</keyword>
<comment type="caution">
    <text evidence="2">The sequence shown here is derived from an EMBL/GenBank/DDBJ whole genome shotgun (WGS) entry which is preliminary data.</text>
</comment>
<dbReference type="EMBL" id="JAPOHD010000065">
    <property type="protein sequence ID" value="MCY1722962.1"/>
    <property type="molecule type" value="Genomic_DNA"/>
</dbReference>
<dbReference type="RefSeq" id="WP_343335287.1">
    <property type="nucleotide sequence ID" value="NZ_JAPOHD010000065.1"/>
</dbReference>
<name>A0A9X3FAN8_9BACT</name>